<keyword evidence="3 5" id="KW-1133">Transmembrane helix</keyword>
<dbReference type="STRING" id="29172.A0A0D8XTW7"/>
<feature type="transmembrane region" description="Helical" evidence="5">
    <location>
        <begin position="350"/>
        <end position="372"/>
    </location>
</feature>
<evidence type="ECO:0000256" key="1">
    <source>
        <dbReference type="ARBA" id="ARBA00004141"/>
    </source>
</evidence>
<comment type="subcellular location">
    <subcellularLocation>
        <location evidence="1">Membrane</location>
        <topology evidence="1">Multi-pass membrane protein</topology>
    </subcellularLocation>
</comment>
<protein>
    <recommendedName>
        <fullName evidence="6">Major facilitator superfamily (MFS) profile domain-containing protein</fullName>
    </recommendedName>
</protein>
<dbReference type="GO" id="GO:0022857">
    <property type="term" value="F:transmembrane transporter activity"/>
    <property type="evidence" value="ECO:0007669"/>
    <property type="project" value="InterPro"/>
</dbReference>
<dbReference type="OrthoDB" id="5296287at2759"/>
<dbReference type="PROSITE" id="PS00217">
    <property type="entry name" value="SUGAR_TRANSPORT_2"/>
    <property type="match status" value="1"/>
</dbReference>
<name>A0A0D8XTW7_DICVI</name>
<evidence type="ECO:0000256" key="3">
    <source>
        <dbReference type="ARBA" id="ARBA00022989"/>
    </source>
</evidence>
<dbReference type="InterPro" id="IPR005829">
    <property type="entry name" value="Sugar_transporter_CS"/>
</dbReference>
<proteinExistence type="predicted"/>
<accession>A0A0D8XTW7</accession>
<gene>
    <name evidence="7" type="ORF">DICVIV_08140</name>
</gene>
<evidence type="ECO:0000256" key="2">
    <source>
        <dbReference type="ARBA" id="ARBA00022692"/>
    </source>
</evidence>
<dbReference type="AlphaFoldDB" id="A0A0D8XTW7"/>
<organism evidence="7 8">
    <name type="scientific">Dictyocaulus viviparus</name>
    <name type="common">Bovine lungworm</name>
    <dbReference type="NCBI Taxonomy" id="29172"/>
    <lineage>
        <taxon>Eukaryota</taxon>
        <taxon>Metazoa</taxon>
        <taxon>Ecdysozoa</taxon>
        <taxon>Nematoda</taxon>
        <taxon>Chromadorea</taxon>
        <taxon>Rhabditida</taxon>
        <taxon>Rhabditina</taxon>
        <taxon>Rhabditomorpha</taxon>
        <taxon>Strongyloidea</taxon>
        <taxon>Metastrongylidae</taxon>
        <taxon>Dictyocaulus</taxon>
    </lineage>
</organism>
<feature type="transmembrane region" description="Helical" evidence="5">
    <location>
        <begin position="240"/>
        <end position="259"/>
    </location>
</feature>
<dbReference type="PANTHER" id="PTHR24064">
    <property type="entry name" value="SOLUTE CARRIER FAMILY 22 MEMBER"/>
    <property type="match status" value="1"/>
</dbReference>
<dbReference type="Proteomes" id="UP000053766">
    <property type="component" value="Unassembled WGS sequence"/>
</dbReference>
<dbReference type="InterPro" id="IPR005828">
    <property type="entry name" value="MFS_sugar_transport-like"/>
</dbReference>
<dbReference type="EMBL" id="KN716385">
    <property type="protein sequence ID" value="KJH45816.1"/>
    <property type="molecule type" value="Genomic_DNA"/>
</dbReference>
<feature type="transmembrane region" description="Helical" evidence="5">
    <location>
        <begin position="379"/>
        <end position="401"/>
    </location>
</feature>
<evidence type="ECO:0000259" key="6">
    <source>
        <dbReference type="PROSITE" id="PS50850"/>
    </source>
</evidence>
<reference evidence="7 8" key="1">
    <citation type="submission" date="2013-11" db="EMBL/GenBank/DDBJ databases">
        <title>Draft genome of the bovine lungworm Dictyocaulus viviparus.</title>
        <authorList>
            <person name="Mitreva M."/>
        </authorList>
    </citation>
    <scope>NUCLEOTIDE SEQUENCE [LARGE SCALE GENOMIC DNA]</scope>
    <source>
        <strain evidence="7 8">HannoverDv2000</strain>
    </source>
</reference>
<reference evidence="8" key="2">
    <citation type="journal article" date="2016" name="Sci. Rep.">
        <title>Dictyocaulus viviparus genome, variome and transcriptome elucidate lungworm biology and support future intervention.</title>
        <authorList>
            <person name="McNulty S.N."/>
            <person name="Strube C."/>
            <person name="Rosa B.A."/>
            <person name="Martin J.C."/>
            <person name="Tyagi R."/>
            <person name="Choi Y.J."/>
            <person name="Wang Q."/>
            <person name="Hallsworth Pepin K."/>
            <person name="Zhang X."/>
            <person name="Ozersky P."/>
            <person name="Wilson R.K."/>
            <person name="Sternberg P.W."/>
            <person name="Gasser R.B."/>
            <person name="Mitreva M."/>
        </authorList>
    </citation>
    <scope>NUCLEOTIDE SEQUENCE [LARGE SCALE GENOMIC DNA]</scope>
    <source>
        <strain evidence="8">HannoverDv2000</strain>
    </source>
</reference>
<dbReference type="Gene3D" id="1.20.1250.20">
    <property type="entry name" value="MFS general substrate transporter like domains"/>
    <property type="match status" value="1"/>
</dbReference>
<keyword evidence="4 5" id="KW-0472">Membrane</keyword>
<dbReference type="Pfam" id="PF00083">
    <property type="entry name" value="Sugar_tr"/>
    <property type="match status" value="1"/>
</dbReference>
<feature type="transmembrane region" description="Helical" evidence="5">
    <location>
        <begin position="313"/>
        <end position="330"/>
    </location>
</feature>
<evidence type="ECO:0000313" key="8">
    <source>
        <dbReference type="Proteomes" id="UP000053766"/>
    </source>
</evidence>
<keyword evidence="8" id="KW-1185">Reference proteome</keyword>
<evidence type="ECO:0000256" key="4">
    <source>
        <dbReference type="ARBA" id="ARBA00023136"/>
    </source>
</evidence>
<feature type="domain" description="Major facilitator superfamily (MFS) profile" evidence="6">
    <location>
        <begin position="46"/>
        <end position="405"/>
    </location>
</feature>
<feature type="transmembrane region" description="Helical" evidence="5">
    <location>
        <begin position="185"/>
        <end position="206"/>
    </location>
</feature>
<evidence type="ECO:0000313" key="7">
    <source>
        <dbReference type="EMBL" id="KJH45816.1"/>
    </source>
</evidence>
<keyword evidence="2 5" id="KW-0812">Transmembrane</keyword>
<feature type="transmembrane region" description="Helical" evidence="5">
    <location>
        <begin position="156"/>
        <end position="179"/>
    </location>
</feature>
<evidence type="ECO:0000256" key="5">
    <source>
        <dbReference type="SAM" id="Phobius"/>
    </source>
</evidence>
<dbReference type="InterPro" id="IPR020846">
    <property type="entry name" value="MFS_dom"/>
</dbReference>
<dbReference type="GO" id="GO:0016020">
    <property type="term" value="C:membrane"/>
    <property type="evidence" value="ECO:0007669"/>
    <property type="project" value="UniProtKB-SubCell"/>
</dbReference>
<dbReference type="SUPFAM" id="SSF103473">
    <property type="entry name" value="MFS general substrate transporter"/>
    <property type="match status" value="1"/>
</dbReference>
<dbReference type="InterPro" id="IPR036259">
    <property type="entry name" value="MFS_trans_sf"/>
</dbReference>
<dbReference type="PROSITE" id="PS50850">
    <property type="entry name" value="MFS"/>
    <property type="match status" value="1"/>
</dbReference>
<sequence>MTALTSLRLLTSSYCTELKSIQSTPQYHGKDGGVTVSKASRQAKGNLFHMRLGRLARKCDGVISRDCMIFRECKNNLTFHDDHFQSAALDFLQEKNVSSLQNKHQKGLQIENYRFGWICGDESYLMPAFSQVQFFGVLFGTILFGSISDIFGRKPITVLTLSTGFLLNLLSGFATSWKILHTVRFLLGFCIGGTIVTLATLVTELLLPEQRMLLRGIFNWGIARLILTTVCMIFPNWRSASIVCALLLLPPIFCIIFVFPESPTWLHNKGRLMELQKVEQYIAEITGKKYEYVQKKSIEHVKTFYEMWRSPGLFRRLGVLWLMWFIASFSSYSNDLNSNTISGNLFVNQILFAILITISKLLTTPSSLSLLLKKQLENFMLFVVIVGFLSNAIIYCISVSISQRR</sequence>
<feature type="transmembrane region" description="Helical" evidence="5">
    <location>
        <begin position="213"/>
        <end position="234"/>
    </location>
</feature>